<feature type="modified residue" description="4-aspartylphosphate" evidence="2">
    <location>
        <position position="67"/>
    </location>
</feature>
<sequence>MAWRTNFEETNKSITVAIIDDDELHTALITRQLKRAEMDVKFYAQNGMCGIAALQSMLTLPEVVIVDIEMPVMSGFEVVKYLRQAWPYLPIIAYSSLTSAEVHQRIMADGANMFILKQPVASKLISAIKILSAVKN</sequence>
<protein>
    <submittedName>
        <fullName evidence="4">Two-component system secretion response regulator SsrB</fullName>
    </submittedName>
</protein>
<dbReference type="InterPro" id="IPR001789">
    <property type="entry name" value="Sig_transdc_resp-reg_receiver"/>
</dbReference>
<evidence type="ECO:0000313" key="5">
    <source>
        <dbReference type="Proteomes" id="UP000245678"/>
    </source>
</evidence>
<dbReference type="PANTHER" id="PTHR44591">
    <property type="entry name" value="STRESS RESPONSE REGULATOR PROTEIN 1"/>
    <property type="match status" value="1"/>
</dbReference>
<dbReference type="SMART" id="SM00448">
    <property type="entry name" value="REC"/>
    <property type="match status" value="1"/>
</dbReference>
<dbReference type="PROSITE" id="PS50110">
    <property type="entry name" value="RESPONSE_REGULATORY"/>
    <property type="match status" value="1"/>
</dbReference>
<gene>
    <name evidence="4" type="ORF">LX99_02393</name>
</gene>
<dbReference type="AlphaFoldDB" id="A0A316HAL9"/>
<dbReference type="CDD" id="cd00156">
    <property type="entry name" value="REC"/>
    <property type="match status" value="1"/>
</dbReference>
<evidence type="ECO:0000256" key="1">
    <source>
        <dbReference type="ARBA" id="ARBA00022553"/>
    </source>
</evidence>
<feature type="domain" description="Response regulatory" evidence="3">
    <location>
        <begin position="15"/>
        <end position="132"/>
    </location>
</feature>
<dbReference type="Gene3D" id="3.40.50.2300">
    <property type="match status" value="1"/>
</dbReference>
<dbReference type="InterPro" id="IPR011006">
    <property type="entry name" value="CheY-like_superfamily"/>
</dbReference>
<proteinExistence type="predicted"/>
<dbReference type="Pfam" id="PF00072">
    <property type="entry name" value="Response_reg"/>
    <property type="match status" value="1"/>
</dbReference>
<evidence type="ECO:0000313" key="4">
    <source>
        <dbReference type="EMBL" id="PWK77516.1"/>
    </source>
</evidence>
<dbReference type="PANTHER" id="PTHR44591:SF3">
    <property type="entry name" value="RESPONSE REGULATORY DOMAIN-CONTAINING PROTEIN"/>
    <property type="match status" value="1"/>
</dbReference>
<name>A0A316HAL9_9SPHI</name>
<evidence type="ECO:0000259" key="3">
    <source>
        <dbReference type="PROSITE" id="PS50110"/>
    </source>
</evidence>
<dbReference type="EMBL" id="QGHA01000004">
    <property type="protein sequence ID" value="PWK77516.1"/>
    <property type="molecule type" value="Genomic_DNA"/>
</dbReference>
<dbReference type="Proteomes" id="UP000245678">
    <property type="component" value="Unassembled WGS sequence"/>
</dbReference>
<keyword evidence="1 2" id="KW-0597">Phosphoprotein</keyword>
<keyword evidence="5" id="KW-1185">Reference proteome</keyword>
<evidence type="ECO:0000256" key="2">
    <source>
        <dbReference type="PROSITE-ProRule" id="PRU00169"/>
    </source>
</evidence>
<dbReference type="SUPFAM" id="SSF52172">
    <property type="entry name" value="CheY-like"/>
    <property type="match status" value="1"/>
</dbReference>
<dbReference type="GO" id="GO:0000160">
    <property type="term" value="P:phosphorelay signal transduction system"/>
    <property type="evidence" value="ECO:0007669"/>
    <property type="project" value="InterPro"/>
</dbReference>
<organism evidence="4 5">
    <name type="scientific">Mucilaginibacter oryzae</name>
    <dbReference type="NCBI Taxonomy" id="468058"/>
    <lineage>
        <taxon>Bacteria</taxon>
        <taxon>Pseudomonadati</taxon>
        <taxon>Bacteroidota</taxon>
        <taxon>Sphingobacteriia</taxon>
        <taxon>Sphingobacteriales</taxon>
        <taxon>Sphingobacteriaceae</taxon>
        <taxon>Mucilaginibacter</taxon>
    </lineage>
</organism>
<reference evidence="4 5" key="1">
    <citation type="submission" date="2018-05" db="EMBL/GenBank/DDBJ databases">
        <title>Genomic Encyclopedia of Archaeal and Bacterial Type Strains, Phase II (KMG-II): from individual species to whole genera.</title>
        <authorList>
            <person name="Goeker M."/>
        </authorList>
    </citation>
    <scope>NUCLEOTIDE SEQUENCE [LARGE SCALE GENOMIC DNA]</scope>
    <source>
        <strain evidence="4 5">DSM 19975</strain>
    </source>
</reference>
<dbReference type="InterPro" id="IPR050595">
    <property type="entry name" value="Bact_response_regulator"/>
</dbReference>
<dbReference type="RefSeq" id="WP_022831657.1">
    <property type="nucleotide sequence ID" value="NZ_QGHA01000004.1"/>
</dbReference>
<accession>A0A316HAL9</accession>
<comment type="caution">
    <text evidence="4">The sequence shown here is derived from an EMBL/GenBank/DDBJ whole genome shotgun (WGS) entry which is preliminary data.</text>
</comment>